<proteinExistence type="predicted"/>
<dbReference type="SUPFAM" id="SSF109604">
    <property type="entry name" value="HD-domain/PDEase-like"/>
    <property type="match status" value="1"/>
</dbReference>
<dbReference type="Gene3D" id="1.10.3210.10">
    <property type="entry name" value="Hypothetical protein af1432"/>
    <property type="match status" value="1"/>
</dbReference>
<evidence type="ECO:0000259" key="1">
    <source>
        <dbReference type="Pfam" id="PF01966"/>
    </source>
</evidence>
<reference evidence="3" key="1">
    <citation type="submission" date="2017-04" db="EMBL/GenBank/DDBJ databases">
        <title>Function of individual gut microbiota members based on whole genome sequencing of pure cultures obtained from chicken caecum.</title>
        <authorList>
            <person name="Medvecky M."/>
            <person name="Cejkova D."/>
            <person name="Polansky O."/>
            <person name="Karasova D."/>
            <person name="Kubasova T."/>
            <person name="Cizek A."/>
            <person name="Rychlik I."/>
        </authorList>
    </citation>
    <scope>NUCLEOTIDE SEQUENCE [LARGE SCALE GENOMIC DNA]</scope>
    <source>
        <strain evidence="3">An75</strain>
    </source>
</reference>
<accession>A0A1Y3TWG2</accession>
<dbReference type="GO" id="GO:0006203">
    <property type="term" value="P:dGTP catabolic process"/>
    <property type="evidence" value="ECO:0007669"/>
    <property type="project" value="TreeGrafter"/>
</dbReference>
<dbReference type="Pfam" id="PF01966">
    <property type="entry name" value="HD"/>
    <property type="match status" value="1"/>
</dbReference>
<name>A0A1Y3TWG2_9FIRM</name>
<evidence type="ECO:0000313" key="3">
    <source>
        <dbReference type="Proteomes" id="UP000195455"/>
    </source>
</evidence>
<evidence type="ECO:0000313" key="2">
    <source>
        <dbReference type="EMBL" id="OUN40801.1"/>
    </source>
</evidence>
<dbReference type="EMBL" id="NFHM01000029">
    <property type="protein sequence ID" value="OUN40801.1"/>
    <property type="molecule type" value="Genomic_DNA"/>
</dbReference>
<comment type="caution">
    <text evidence="2">The sequence shown here is derived from an EMBL/GenBank/DDBJ whole genome shotgun (WGS) entry which is preliminary data.</text>
</comment>
<dbReference type="RefSeq" id="WP_087990087.1">
    <property type="nucleotide sequence ID" value="NZ_NFHM01000029.1"/>
</dbReference>
<dbReference type="InterPro" id="IPR003607">
    <property type="entry name" value="HD/PDEase_dom"/>
</dbReference>
<dbReference type="InterPro" id="IPR050135">
    <property type="entry name" value="dGTPase-like"/>
</dbReference>
<dbReference type="Proteomes" id="UP000195455">
    <property type="component" value="Unassembled WGS sequence"/>
</dbReference>
<sequence length="526" mass="61419">MKNETKRFKDPLYNYIVVDADICSSIIDSKYFQRLRRIEQTSMRCLYPSARHDRFIHSLGTYHLAKIAIKSINENGIIFVNGGEAQIDKARFIPSENERNILQFSFEMAALLHDIGHSPFSHTLEEYFKTLYYKELDDIKEKDILSIFLDEMKKLQTDIGDIEEDFINFSADCKTSKAAPHEIVSCIIIIRCFKPILDKLASDRNLVIKYCFLTRCILGAIYSDDNLENCYKNCIIKLLNSSIDVDKLDYISRDSQVSGYDNTMVDTIRLLNSLIITMFKGTNNSYSLCLAFKKTALGVIQNVITSRNAMYTWIYSHHKVKYESYLINNAIKLISEREENPKLFISKYFSVKNIEEHLVCDDSIWNLFMQNISLPQVNELIQRSTQKVAVWKSFAEFEAYFNNDNTSISVGDFSAEQMREYLKNNDVSDFESYLNEFSQDFNFVTVINSAKLSNIEHNSILIYINNGLYAFDNIFKDLYKESKFPIFFYIYCSREDKDKLNKDNYKLKNELIGYIKKFDGFKLEPK</sequence>
<dbReference type="PANTHER" id="PTHR11373:SF4">
    <property type="entry name" value="DEOXYNUCLEOSIDE TRIPHOSPHATE TRIPHOSPHOHYDROLASE SAMHD1"/>
    <property type="match status" value="1"/>
</dbReference>
<organism evidence="2 3">
    <name type="scientific">Anaerotignum lactatifermentans</name>
    <dbReference type="NCBI Taxonomy" id="160404"/>
    <lineage>
        <taxon>Bacteria</taxon>
        <taxon>Bacillati</taxon>
        <taxon>Bacillota</taxon>
        <taxon>Clostridia</taxon>
        <taxon>Lachnospirales</taxon>
        <taxon>Anaerotignaceae</taxon>
        <taxon>Anaerotignum</taxon>
    </lineage>
</organism>
<dbReference type="AlphaFoldDB" id="A0A1Y3TWG2"/>
<protein>
    <recommendedName>
        <fullName evidence="1">HD domain-containing protein</fullName>
    </recommendedName>
</protein>
<dbReference type="GO" id="GO:0008832">
    <property type="term" value="F:dGTPase activity"/>
    <property type="evidence" value="ECO:0007669"/>
    <property type="project" value="TreeGrafter"/>
</dbReference>
<feature type="domain" description="HD" evidence="1">
    <location>
        <begin position="54"/>
        <end position="135"/>
    </location>
</feature>
<gene>
    <name evidence="2" type="ORF">B5G26_13905</name>
</gene>
<dbReference type="CDD" id="cd00077">
    <property type="entry name" value="HDc"/>
    <property type="match status" value="1"/>
</dbReference>
<dbReference type="PANTHER" id="PTHR11373">
    <property type="entry name" value="DEOXYNUCLEOSIDE TRIPHOSPHATE TRIPHOSPHOHYDROLASE"/>
    <property type="match status" value="1"/>
</dbReference>
<dbReference type="InterPro" id="IPR006674">
    <property type="entry name" value="HD_domain"/>
</dbReference>